<dbReference type="AlphaFoldDB" id="D2VJ72"/>
<dbReference type="Proteomes" id="UP000006671">
    <property type="component" value="Unassembled WGS sequence"/>
</dbReference>
<gene>
    <name evidence="1" type="ORF">NAEGRDRAFT_49984</name>
</gene>
<dbReference type="OrthoDB" id="10611556at2759"/>
<proteinExistence type="predicted"/>
<sequence>MKNETLSTICSRLTLEFRLRYKVKIVIAFDESQELLNMKKGSIDLSDGTKGSLFHAIYKAILPFNNVVFIGSTLNLVKVDLSISDNGRLISKIVMGSLEPWSPTHVQTILEHKFNLSLSPKNMALFCYLLSGPPQHTTDFHKALLMNSRTLHKPTNKQLKSVCMSILDDVVVEKVAHAQSKVVKFIDSGDRHVFLETIFKMLFGQPCSCSGEGTIENALITLSVAHVVRIGTNNFFEIVDPIDYKCYFKFVFTNYREELWTYIARRCETSTNEDTFEIFITLLLMEESERLSESKSKNHSSSPLFRKLKDLSFDNCCLNFNSFIRDKTLSKSDLELSNNILGMWYSQLDNIFLDSGIKPYNKMGPDLIFYLKNSENLHVTVLSAISLISDPVNNPIQPCKACRMLETTNFKNLQITKKEIYLPHTELDTQDIIKNFKLESNPCLRLLISPNMETLSISSLKQQYNSYKKKATAYDEDVNASHTVHIIGQKEIFDCIDQHKKKPYVKTMKTVFKLFLNKPTDN</sequence>
<protein>
    <submittedName>
        <fullName evidence="1">Predicted protein</fullName>
    </submittedName>
</protein>
<evidence type="ECO:0000313" key="1">
    <source>
        <dbReference type="EMBL" id="EFC43228.1"/>
    </source>
</evidence>
<dbReference type="InParanoid" id="D2VJ72"/>
<dbReference type="EMBL" id="GG738875">
    <property type="protein sequence ID" value="EFC43228.1"/>
    <property type="molecule type" value="Genomic_DNA"/>
</dbReference>
<keyword evidence="2" id="KW-1185">Reference proteome</keyword>
<organism evidence="2">
    <name type="scientific">Naegleria gruberi</name>
    <name type="common">Amoeba</name>
    <dbReference type="NCBI Taxonomy" id="5762"/>
    <lineage>
        <taxon>Eukaryota</taxon>
        <taxon>Discoba</taxon>
        <taxon>Heterolobosea</taxon>
        <taxon>Tetramitia</taxon>
        <taxon>Eutetramitia</taxon>
        <taxon>Vahlkampfiidae</taxon>
        <taxon>Naegleria</taxon>
    </lineage>
</organism>
<dbReference type="GeneID" id="8853209"/>
<reference evidence="1 2" key="1">
    <citation type="journal article" date="2010" name="Cell">
        <title>The genome of Naegleria gruberi illuminates early eukaryotic versatility.</title>
        <authorList>
            <person name="Fritz-Laylin L.K."/>
            <person name="Prochnik S.E."/>
            <person name="Ginger M.L."/>
            <person name="Dacks J.B."/>
            <person name="Carpenter M.L."/>
            <person name="Field M.C."/>
            <person name="Kuo A."/>
            <person name="Paredez A."/>
            <person name="Chapman J."/>
            <person name="Pham J."/>
            <person name="Shu S."/>
            <person name="Neupane R."/>
            <person name="Cipriano M."/>
            <person name="Mancuso J."/>
            <person name="Tu H."/>
            <person name="Salamov A."/>
            <person name="Lindquist E."/>
            <person name="Shapiro H."/>
            <person name="Lucas S."/>
            <person name="Grigoriev I.V."/>
            <person name="Cande W.Z."/>
            <person name="Fulton C."/>
            <person name="Rokhsar D.S."/>
            <person name="Dawson S.C."/>
        </authorList>
    </citation>
    <scope>NUCLEOTIDE SEQUENCE [LARGE SCALE GENOMIC DNA]</scope>
    <source>
        <strain evidence="1 2">NEG-M</strain>
    </source>
</reference>
<evidence type="ECO:0000313" key="2">
    <source>
        <dbReference type="Proteomes" id="UP000006671"/>
    </source>
</evidence>
<name>D2VJ72_NAEGR</name>
<accession>D2VJ72</accession>
<dbReference type="VEuPathDB" id="AmoebaDB:NAEGRDRAFT_49984"/>
<dbReference type="RefSeq" id="XP_002675972.1">
    <property type="nucleotide sequence ID" value="XM_002675926.1"/>
</dbReference>
<dbReference type="KEGG" id="ngr:NAEGRDRAFT_49984"/>